<evidence type="ECO:0000313" key="2">
    <source>
        <dbReference type="EMBL" id="MST69027.1"/>
    </source>
</evidence>
<feature type="transmembrane region" description="Helical" evidence="1">
    <location>
        <begin position="78"/>
        <end position="105"/>
    </location>
</feature>
<sequence length="157" mass="17284">MVKSKKLMAVNALILDLPLSIVVTLVALLVGKNFSTQAFIMNCILAYIITFLINMFVPFPKWGFAFASKFAQPATFKFGVFFNILVAAVFTIILDIVMAAVGVLIIAHQPFIVFVFAALGTFIPCYVTAFIVAFICNVPADKLSRAICHEPADYEHK</sequence>
<evidence type="ECO:0000256" key="1">
    <source>
        <dbReference type="SAM" id="Phobius"/>
    </source>
</evidence>
<reference evidence="2" key="1">
    <citation type="submission" date="2019-09" db="EMBL/GenBank/DDBJ databases">
        <title>In-depth cultivation of the pig gut microbiome towards novel bacterial diversity and tailored functional studies.</title>
        <authorList>
            <person name="Wylensek D."/>
            <person name="Hitch T.C.A."/>
            <person name="Clavel T."/>
        </authorList>
    </citation>
    <scope>NUCLEOTIDE SEQUENCE</scope>
    <source>
        <strain evidence="2">RF-744-FAT-WT-3</strain>
    </source>
</reference>
<feature type="transmembrane region" description="Helical" evidence="1">
    <location>
        <begin position="12"/>
        <end position="31"/>
    </location>
</feature>
<dbReference type="EMBL" id="VUNB01000004">
    <property type="protein sequence ID" value="MST69027.1"/>
    <property type="molecule type" value="Genomic_DNA"/>
</dbReference>
<proteinExistence type="predicted"/>
<keyword evidence="1" id="KW-1133">Transmembrane helix</keyword>
<accession>A0A6A8MC38</accession>
<protein>
    <submittedName>
        <fullName evidence="2">Uncharacterized protein</fullName>
    </submittedName>
</protein>
<keyword evidence="1" id="KW-0812">Transmembrane</keyword>
<dbReference type="RefSeq" id="WP_154572501.1">
    <property type="nucleotide sequence ID" value="NZ_DBEZJY010000045.1"/>
</dbReference>
<dbReference type="AlphaFoldDB" id="A0A6A8MC38"/>
<feature type="transmembrane region" description="Helical" evidence="1">
    <location>
        <begin position="111"/>
        <end position="135"/>
    </location>
</feature>
<name>A0A6A8MC38_9FIRM</name>
<keyword evidence="1" id="KW-0472">Membrane</keyword>
<comment type="caution">
    <text evidence="2">The sequence shown here is derived from an EMBL/GenBank/DDBJ whole genome shotgun (WGS) entry which is preliminary data.</text>
</comment>
<gene>
    <name evidence="2" type="ORF">FYJ66_05405</name>
</gene>
<feature type="transmembrane region" description="Helical" evidence="1">
    <location>
        <begin position="37"/>
        <end position="57"/>
    </location>
</feature>
<organism evidence="2">
    <name type="scientific">Baileyella intestinalis</name>
    <dbReference type="NCBI Taxonomy" id="2606709"/>
    <lineage>
        <taxon>Bacteria</taxon>
        <taxon>Bacillati</taxon>
        <taxon>Bacillota</taxon>
        <taxon>Clostridia</taxon>
        <taxon>Peptostreptococcales</taxon>
        <taxon>Anaerovoracaceae</taxon>
        <taxon>Baileyella</taxon>
    </lineage>
</organism>